<feature type="compositionally biased region" description="Low complexity" evidence="2">
    <location>
        <begin position="190"/>
        <end position="202"/>
    </location>
</feature>
<feature type="coiled-coil region" evidence="1">
    <location>
        <begin position="72"/>
        <end position="155"/>
    </location>
</feature>
<dbReference type="SMART" id="SM00894">
    <property type="entry name" value="Excalibur"/>
    <property type="match status" value="1"/>
</dbReference>
<evidence type="ECO:0000256" key="1">
    <source>
        <dbReference type="SAM" id="Coils"/>
    </source>
</evidence>
<proteinExistence type="predicted"/>
<feature type="compositionally biased region" description="Low complexity" evidence="2">
    <location>
        <begin position="158"/>
        <end position="172"/>
    </location>
</feature>
<evidence type="ECO:0000256" key="2">
    <source>
        <dbReference type="SAM" id="MobiDB-lite"/>
    </source>
</evidence>
<dbReference type="Gene3D" id="1.20.5.340">
    <property type="match status" value="1"/>
</dbReference>
<sequence>MEMILMVGLLLLLFSILYLIFHFIRKLFKKDKFLSKKLFYSTFLCGVILLVVGSFIYDNSKANLLNEEVAKSTELSQQVTKLKTEIKTLEKKVSTLEKTKKALETKNADLKAKETATLTEKESLSQQITELESKVSTLTKEKQTIATERDKLSEEVASLNSAASSSEESQNSFVDYGSSESEYYGNCTEARAAGAAPVRVGDPGYGRHLDRDGDGVGCE</sequence>
<feature type="region of interest" description="Disordered" evidence="2">
    <location>
        <begin position="190"/>
        <end position="219"/>
    </location>
</feature>
<keyword evidence="3" id="KW-0812">Transmembrane</keyword>
<dbReference type="SUPFAM" id="SSF90257">
    <property type="entry name" value="Myosin rod fragments"/>
    <property type="match status" value="1"/>
</dbReference>
<dbReference type="RefSeq" id="WP_065411236.1">
    <property type="nucleotide sequence ID" value="NZ_MAYT01000027.1"/>
</dbReference>
<feature type="region of interest" description="Disordered" evidence="2">
    <location>
        <begin position="158"/>
        <end position="178"/>
    </location>
</feature>
<keyword evidence="3" id="KW-1133">Transmembrane helix</keyword>
<keyword evidence="3" id="KW-0472">Membrane</keyword>
<evidence type="ECO:0000313" key="5">
    <source>
        <dbReference type="EMBL" id="OCA85268.1"/>
    </source>
</evidence>
<name>A0A1B9ANN6_9BACI</name>
<comment type="caution">
    <text evidence="5">The sequence shown here is derived from an EMBL/GenBank/DDBJ whole genome shotgun (WGS) entry which is preliminary data.</text>
</comment>
<dbReference type="AlphaFoldDB" id="A0A1B9ANN6"/>
<feature type="domain" description="Excalibur calcium-binding" evidence="4">
    <location>
        <begin position="183"/>
        <end position="219"/>
    </location>
</feature>
<feature type="transmembrane region" description="Helical" evidence="3">
    <location>
        <begin position="6"/>
        <end position="25"/>
    </location>
</feature>
<protein>
    <recommendedName>
        <fullName evidence="4">Excalibur calcium-binding domain-containing protein</fullName>
    </recommendedName>
</protein>
<gene>
    <name evidence="5" type="ORF">A8F95_11395</name>
</gene>
<accession>A0A1B9ANN6</accession>
<organism evidence="5 6">
    <name type="scientific">Pseudobacillus wudalianchiensis</name>
    <dbReference type="NCBI Taxonomy" id="1743143"/>
    <lineage>
        <taxon>Bacteria</taxon>
        <taxon>Bacillati</taxon>
        <taxon>Bacillota</taxon>
        <taxon>Bacilli</taxon>
        <taxon>Bacillales</taxon>
        <taxon>Bacillaceae</taxon>
        <taxon>Pseudobacillus</taxon>
    </lineage>
</organism>
<dbReference type="InterPro" id="IPR008613">
    <property type="entry name" value="Excalibur_Ca-bd_domain"/>
</dbReference>
<feature type="transmembrane region" description="Helical" evidence="3">
    <location>
        <begin position="37"/>
        <end position="57"/>
    </location>
</feature>
<keyword evidence="6" id="KW-1185">Reference proteome</keyword>
<evidence type="ECO:0000256" key="3">
    <source>
        <dbReference type="SAM" id="Phobius"/>
    </source>
</evidence>
<dbReference type="EMBL" id="MAYT01000027">
    <property type="protein sequence ID" value="OCA85268.1"/>
    <property type="molecule type" value="Genomic_DNA"/>
</dbReference>
<reference evidence="6" key="1">
    <citation type="submission" date="2016-05" db="EMBL/GenBank/DDBJ databases">
        <authorList>
            <person name="Liu B."/>
            <person name="Wang J."/>
            <person name="Zhu Y."/>
            <person name="Liu G."/>
            <person name="Chen Q."/>
            <person name="Chen Z."/>
            <person name="Lan J."/>
            <person name="Che J."/>
            <person name="Ge C."/>
            <person name="Shi H."/>
            <person name="Pan Z."/>
            <person name="Liu X."/>
        </authorList>
    </citation>
    <scope>NUCLEOTIDE SEQUENCE [LARGE SCALE GENOMIC DNA]</scope>
    <source>
        <strain evidence="6">FJAT-27215</strain>
    </source>
</reference>
<dbReference type="Proteomes" id="UP000092578">
    <property type="component" value="Unassembled WGS sequence"/>
</dbReference>
<keyword evidence="1" id="KW-0175">Coiled coil</keyword>
<feature type="compositionally biased region" description="Basic and acidic residues" evidence="2">
    <location>
        <begin position="205"/>
        <end position="219"/>
    </location>
</feature>
<evidence type="ECO:0000259" key="4">
    <source>
        <dbReference type="SMART" id="SM00894"/>
    </source>
</evidence>
<evidence type="ECO:0000313" key="6">
    <source>
        <dbReference type="Proteomes" id="UP000092578"/>
    </source>
</evidence>
<dbReference type="Pfam" id="PF05901">
    <property type="entry name" value="Excalibur"/>
    <property type="match status" value="1"/>
</dbReference>